<dbReference type="GO" id="GO:0006508">
    <property type="term" value="P:proteolysis"/>
    <property type="evidence" value="ECO:0007669"/>
    <property type="project" value="InterPro"/>
</dbReference>
<evidence type="ECO:0000313" key="6">
    <source>
        <dbReference type="EMBL" id="KNC54251.1"/>
    </source>
</evidence>
<evidence type="ECO:0000256" key="2">
    <source>
        <dbReference type="ARBA" id="ARBA00023157"/>
    </source>
</evidence>
<evidence type="ECO:0000313" key="7">
    <source>
        <dbReference type="Proteomes" id="UP000054408"/>
    </source>
</evidence>
<organism evidence="6 7">
    <name type="scientific">Thecamonas trahens ATCC 50062</name>
    <dbReference type="NCBI Taxonomy" id="461836"/>
    <lineage>
        <taxon>Eukaryota</taxon>
        <taxon>Apusozoa</taxon>
        <taxon>Apusomonadida</taxon>
        <taxon>Apusomonadidae</taxon>
        <taxon>Thecamonas</taxon>
    </lineage>
</organism>
<dbReference type="PRINTS" id="PR00705">
    <property type="entry name" value="PAPAIN"/>
</dbReference>
<dbReference type="OrthoDB" id="387093at2759"/>
<dbReference type="InterPro" id="IPR039417">
    <property type="entry name" value="Peptidase_C1A_papain-like"/>
</dbReference>
<gene>
    <name evidence="6" type="ORF">AMSG_10047</name>
</gene>
<dbReference type="GeneID" id="25568372"/>
<dbReference type="GO" id="GO:0008234">
    <property type="term" value="F:cysteine-type peptidase activity"/>
    <property type="evidence" value="ECO:0007669"/>
    <property type="project" value="InterPro"/>
</dbReference>
<sequence>MKITLLALVALAAIASAHSVQLVNEFEAWKAQHGKMYASLDEHNARLSIFADNKLRAAALNARSQTATFGMNAFADLSPEEFKASFLSSSPATLPSDYTLDAPAGNKDIPSSYDWRTHTPPVVNPVKNQGQCGSCWAFSAVSAIESAWALAGNPLVSLSEQNIIDCTLNNEAYCIKYHGQKSCPAGCNGGLQPEAYLYVMANHGIDTESSYPYQAVDGTCEFKSSSVGATVSNWTFVSTYEAPNEEAVAEALVEHGPLAIAADASEWQLYMGGVFDLPCGHSLDHGIVIVGYGSKKTILGKEHPIWIIRNSWGASWGEKGYMYLQRGDNKCGVADYVTRPIIH</sequence>
<dbReference type="CDD" id="cd02248">
    <property type="entry name" value="Peptidase_C1A"/>
    <property type="match status" value="1"/>
</dbReference>
<keyword evidence="3" id="KW-0732">Signal</keyword>
<proteinExistence type="inferred from homology"/>
<comment type="similarity">
    <text evidence="1">Belongs to the peptidase C1 family.</text>
</comment>
<feature type="chain" id="PRO_5018667929" evidence="3">
    <location>
        <begin position="20"/>
        <end position="343"/>
    </location>
</feature>
<dbReference type="STRING" id="461836.A0A0L0DQF0"/>
<dbReference type="EMBL" id="GL349487">
    <property type="protein sequence ID" value="KNC54251.1"/>
    <property type="molecule type" value="Genomic_DNA"/>
</dbReference>
<dbReference type="AlphaFoldDB" id="A0A0L0DQF0"/>
<keyword evidence="2" id="KW-1015">Disulfide bond</keyword>
<dbReference type="InterPro" id="IPR013201">
    <property type="entry name" value="Prot_inhib_I29"/>
</dbReference>
<dbReference type="SUPFAM" id="SSF54001">
    <property type="entry name" value="Cysteine proteinases"/>
    <property type="match status" value="1"/>
</dbReference>
<dbReference type="InterPro" id="IPR013128">
    <property type="entry name" value="Peptidase_C1A"/>
</dbReference>
<dbReference type="SMART" id="SM00645">
    <property type="entry name" value="Pept_C1"/>
    <property type="match status" value="1"/>
</dbReference>
<dbReference type="Pfam" id="PF08246">
    <property type="entry name" value="Inhibitor_I29"/>
    <property type="match status" value="1"/>
</dbReference>
<dbReference type="PANTHER" id="PTHR12411">
    <property type="entry name" value="CYSTEINE PROTEASE FAMILY C1-RELATED"/>
    <property type="match status" value="1"/>
</dbReference>
<dbReference type="eggNOG" id="KOG1542">
    <property type="taxonomic scope" value="Eukaryota"/>
</dbReference>
<feature type="domain" description="Cathepsin propeptide inhibitor" evidence="5">
    <location>
        <begin position="26"/>
        <end position="82"/>
    </location>
</feature>
<dbReference type="OMA" id="RRHQKMD"/>
<accession>A0A0L0DQF0</accession>
<dbReference type="FunFam" id="3.90.70.10:FF:000332">
    <property type="entry name" value="Cathepsin L1"/>
    <property type="match status" value="1"/>
</dbReference>
<evidence type="ECO:0000259" key="5">
    <source>
        <dbReference type="SMART" id="SM00848"/>
    </source>
</evidence>
<dbReference type="PROSITE" id="PS00639">
    <property type="entry name" value="THIOL_PROTEASE_HIS"/>
    <property type="match status" value="1"/>
</dbReference>
<evidence type="ECO:0000259" key="4">
    <source>
        <dbReference type="SMART" id="SM00645"/>
    </source>
</evidence>
<dbReference type="SMART" id="SM00848">
    <property type="entry name" value="Inhibitor_I29"/>
    <property type="match status" value="1"/>
</dbReference>
<dbReference type="Proteomes" id="UP000054408">
    <property type="component" value="Unassembled WGS sequence"/>
</dbReference>
<protein>
    <submittedName>
        <fullName evidence="6">Cysteine proteinase 1</fullName>
    </submittedName>
</protein>
<dbReference type="PROSITE" id="PS00139">
    <property type="entry name" value="THIOL_PROTEASE_CYS"/>
    <property type="match status" value="1"/>
</dbReference>
<dbReference type="InterPro" id="IPR038765">
    <property type="entry name" value="Papain-like_cys_pep_sf"/>
</dbReference>
<feature type="domain" description="Peptidase C1A papain C-terminal" evidence="4">
    <location>
        <begin position="109"/>
        <end position="341"/>
    </location>
</feature>
<keyword evidence="7" id="KW-1185">Reference proteome</keyword>
<evidence type="ECO:0000256" key="3">
    <source>
        <dbReference type="SAM" id="SignalP"/>
    </source>
</evidence>
<reference evidence="6 7" key="1">
    <citation type="submission" date="2010-05" db="EMBL/GenBank/DDBJ databases">
        <title>The Genome Sequence of Thecamonas trahens ATCC 50062.</title>
        <authorList>
            <consortium name="The Broad Institute Genome Sequencing Platform"/>
            <person name="Russ C."/>
            <person name="Cuomo C."/>
            <person name="Shea T."/>
            <person name="Young S.K."/>
            <person name="Zeng Q."/>
            <person name="Koehrsen M."/>
            <person name="Haas B."/>
            <person name="Borodovsky M."/>
            <person name="Guigo R."/>
            <person name="Alvarado L."/>
            <person name="Berlin A."/>
            <person name="Bochicchio J."/>
            <person name="Borenstein D."/>
            <person name="Chapman S."/>
            <person name="Chen Z."/>
            <person name="Freedman E."/>
            <person name="Gellesch M."/>
            <person name="Goldberg J."/>
            <person name="Griggs A."/>
            <person name="Gujja S."/>
            <person name="Heilman E."/>
            <person name="Heiman D."/>
            <person name="Hepburn T."/>
            <person name="Howarth C."/>
            <person name="Jen D."/>
            <person name="Larson L."/>
            <person name="Mehta T."/>
            <person name="Park D."/>
            <person name="Pearson M."/>
            <person name="Roberts A."/>
            <person name="Saif S."/>
            <person name="Shenoy N."/>
            <person name="Sisk P."/>
            <person name="Stolte C."/>
            <person name="Sykes S."/>
            <person name="Thomson T."/>
            <person name="Walk T."/>
            <person name="White J."/>
            <person name="Yandava C."/>
            <person name="Burger G."/>
            <person name="Gray M.W."/>
            <person name="Holland P.W.H."/>
            <person name="King N."/>
            <person name="Lang F.B.F."/>
            <person name="Roger A.J."/>
            <person name="Ruiz-Trillo I."/>
            <person name="Lander E."/>
            <person name="Nusbaum C."/>
        </authorList>
    </citation>
    <scope>NUCLEOTIDE SEQUENCE [LARGE SCALE GENOMIC DNA]</scope>
    <source>
        <strain evidence="6 7">ATCC 50062</strain>
    </source>
</reference>
<dbReference type="InterPro" id="IPR000169">
    <property type="entry name" value="Pept_cys_AS"/>
</dbReference>
<feature type="signal peptide" evidence="3">
    <location>
        <begin position="1"/>
        <end position="19"/>
    </location>
</feature>
<dbReference type="InterPro" id="IPR025660">
    <property type="entry name" value="Pept_his_AS"/>
</dbReference>
<dbReference type="Pfam" id="PF00112">
    <property type="entry name" value="Peptidase_C1"/>
    <property type="match status" value="1"/>
</dbReference>
<name>A0A0L0DQF0_THETB</name>
<dbReference type="RefSeq" id="XP_013753886.1">
    <property type="nucleotide sequence ID" value="XM_013898432.1"/>
</dbReference>
<dbReference type="InterPro" id="IPR000668">
    <property type="entry name" value="Peptidase_C1A_C"/>
</dbReference>
<dbReference type="Gene3D" id="3.90.70.10">
    <property type="entry name" value="Cysteine proteinases"/>
    <property type="match status" value="1"/>
</dbReference>
<evidence type="ECO:0000256" key="1">
    <source>
        <dbReference type="ARBA" id="ARBA00008455"/>
    </source>
</evidence>